<dbReference type="GO" id="GO:0047061">
    <property type="term" value="F:glucose-fructose oxidoreductase activity"/>
    <property type="evidence" value="ECO:0007669"/>
    <property type="project" value="UniProtKB-EC"/>
</dbReference>
<dbReference type="Pfam" id="PF01408">
    <property type="entry name" value="GFO_IDH_MocA"/>
    <property type="match status" value="1"/>
</dbReference>
<dbReference type="Gene3D" id="3.30.360.10">
    <property type="entry name" value="Dihydrodipicolinate Reductase, domain 2"/>
    <property type="match status" value="1"/>
</dbReference>
<dbReference type="Proteomes" id="UP000190080">
    <property type="component" value="Unassembled WGS sequence"/>
</dbReference>
<dbReference type="SUPFAM" id="SSF55347">
    <property type="entry name" value="Glyceraldehyde-3-phosphate dehydrogenase-like, C-terminal domain"/>
    <property type="match status" value="1"/>
</dbReference>
<keyword evidence="5" id="KW-1185">Reference proteome</keyword>
<dbReference type="STRING" id="1450648.CLORY_31360"/>
<dbReference type="InterPro" id="IPR004104">
    <property type="entry name" value="Gfo/Idh/MocA-like_OxRdtase_C"/>
</dbReference>
<sequence length="338" mass="38079">MKKLGAAIVGCGNIYRNHGDALEGSDYAEIKAVVDIDSARVQKAANIYACDAYEDYRRMLEREDIDVVHICLPHYLHSKVAISAIESGKHVLTEKPMDINLTNSMSMIETARKYHKYLGVCFQNRYNNASQSAKEIILKRQLGELIGAKAFVAWNRDKIYYMSGEWRGKFKTEGGGVLINQAIHTIDLLQWLAGGVKAVKANVDTRLLQKVIEVEDTADATFIFNNGAAGIFYATNCYSSNSPIEIEMNFERGFLKFEDDKLYIIDEDGKRDITANSQTENASKKYWGAGHKRLIEAFYKAIIDKTNDYVDGEAGIKTMKIIEAIYRSSSMGRKIYLD</sequence>
<reference evidence="4 5" key="1">
    <citation type="submission" date="2017-03" db="EMBL/GenBank/DDBJ databases">
        <title>Genome sequence of Clostridium oryzae DSM 28571.</title>
        <authorList>
            <person name="Poehlein A."/>
            <person name="Daniel R."/>
        </authorList>
    </citation>
    <scope>NUCLEOTIDE SEQUENCE [LARGE SCALE GENOMIC DNA]</scope>
    <source>
        <strain evidence="4 5">DSM 28571</strain>
    </source>
</reference>
<dbReference type="OrthoDB" id="9815825at2"/>
<dbReference type="Pfam" id="PF02894">
    <property type="entry name" value="GFO_IDH_MocA_C"/>
    <property type="match status" value="1"/>
</dbReference>
<evidence type="ECO:0000313" key="5">
    <source>
        <dbReference type="Proteomes" id="UP000190080"/>
    </source>
</evidence>
<comment type="similarity">
    <text evidence="1">Belongs to the Gfo/Idh/MocA family.</text>
</comment>
<evidence type="ECO:0000259" key="3">
    <source>
        <dbReference type="Pfam" id="PF02894"/>
    </source>
</evidence>
<dbReference type="GO" id="GO:0000166">
    <property type="term" value="F:nucleotide binding"/>
    <property type="evidence" value="ECO:0007669"/>
    <property type="project" value="InterPro"/>
</dbReference>
<dbReference type="EMBL" id="MZGV01000039">
    <property type="protein sequence ID" value="OPJ59791.1"/>
    <property type="molecule type" value="Genomic_DNA"/>
</dbReference>
<organism evidence="4 5">
    <name type="scientific">Clostridium oryzae</name>
    <dbReference type="NCBI Taxonomy" id="1450648"/>
    <lineage>
        <taxon>Bacteria</taxon>
        <taxon>Bacillati</taxon>
        <taxon>Bacillota</taxon>
        <taxon>Clostridia</taxon>
        <taxon>Eubacteriales</taxon>
        <taxon>Clostridiaceae</taxon>
        <taxon>Clostridium</taxon>
    </lineage>
</organism>
<dbReference type="PANTHER" id="PTHR43249">
    <property type="entry name" value="UDP-N-ACETYL-2-AMINO-2-DEOXY-D-GLUCURONATE OXIDASE"/>
    <property type="match status" value="1"/>
</dbReference>
<evidence type="ECO:0000313" key="4">
    <source>
        <dbReference type="EMBL" id="OPJ59791.1"/>
    </source>
</evidence>
<accession>A0A1V4IIF7</accession>
<feature type="domain" description="Gfo/Idh/MocA-like oxidoreductase N-terminal" evidence="2">
    <location>
        <begin position="6"/>
        <end position="120"/>
    </location>
</feature>
<protein>
    <submittedName>
        <fullName evidence="4">Glucose--fructose oxidoreductase</fullName>
        <ecNumber evidence="4">1.1.99.28</ecNumber>
    </submittedName>
</protein>
<keyword evidence="4" id="KW-0560">Oxidoreductase</keyword>
<dbReference type="InterPro" id="IPR052515">
    <property type="entry name" value="Gfo/Idh/MocA_Oxidoreductase"/>
</dbReference>
<dbReference type="AlphaFoldDB" id="A0A1V4IIF7"/>
<comment type="caution">
    <text evidence="4">The sequence shown here is derived from an EMBL/GenBank/DDBJ whole genome shotgun (WGS) entry which is preliminary data.</text>
</comment>
<gene>
    <name evidence="4" type="primary">gfo</name>
    <name evidence="4" type="ORF">CLORY_31360</name>
</gene>
<dbReference type="InterPro" id="IPR000683">
    <property type="entry name" value="Gfo/Idh/MocA-like_OxRdtase_N"/>
</dbReference>
<dbReference type="PANTHER" id="PTHR43249:SF1">
    <property type="entry name" value="D-GLUCOSIDE 3-DEHYDROGENASE"/>
    <property type="match status" value="1"/>
</dbReference>
<evidence type="ECO:0000259" key="2">
    <source>
        <dbReference type="Pfam" id="PF01408"/>
    </source>
</evidence>
<proteinExistence type="inferred from homology"/>
<dbReference type="SUPFAM" id="SSF51735">
    <property type="entry name" value="NAD(P)-binding Rossmann-fold domains"/>
    <property type="match status" value="1"/>
</dbReference>
<evidence type="ECO:0000256" key="1">
    <source>
        <dbReference type="ARBA" id="ARBA00010928"/>
    </source>
</evidence>
<dbReference type="InterPro" id="IPR036291">
    <property type="entry name" value="NAD(P)-bd_dom_sf"/>
</dbReference>
<dbReference type="EC" id="1.1.99.28" evidence="4"/>
<dbReference type="Gene3D" id="3.40.50.720">
    <property type="entry name" value="NAD(P)-binding Rossmann-like Domain"/>
    <property type="match status" value="1"/>
</dbReference>
<name>A0A1V4IIF7_9CLOT</name>
<dbReference type="RefSeq" id="WP_079426140.1">
    <property type="nucleotide sequence ID" value="NZ_MZGV01000039.1"/>
</dbReference>
<feature type="domain" description="Gfo/Idh/MocA-like oxidoreductase C-terminal" evidence="3">
    <location>
        <begin position="134"/>
        <end position="335"/>
    </location>
</feature>